<dbReference type="SMART" id="SM00220">
    <property type="entry name" value="S_TKc"/>
    <property type="match status" value="1"/>
</dbReference>
<feature type="compositionally biased region" description="Polar residues" evidence="9">
    <location>
        <begin position="1034"/>
        <end position="1048"/>
    </location>
</feature>
<dbReference type="SUPFAM" id="SSF56112">
    <property type="entry name" value="Protein kinase-like (PK-like)"/>
    <property type="match status" value="1"/>
</dbReference>
<feature type="region of interest" description="Disordered" evidence="9">
    <location>
        <begin position="817"/>
        <end position="839"/>
    </location>
</feature>
<evidence type="ECO:0000256" key="3">
    <source>
        <dbReference type="ARBA" id="ARBA00022737"/>
    </source>
</evidence>
<dbReference type="CDD" id="cd14099">
    <property type="entry name" value="STKc_PLK"/>
    <property type="match status" value="1"/>
</dbReference>
<evidence type="ECO:0000256" key="5">
    <source>
        <dbReference type="ARBA" id="ARBA00022777"/>
    </source>
</evidence>
<dbReference type="Pfam" id="PF00659">
    <property type="entry name" value="POLO_box"/>
    <property type="match status" value="2"/>
</dbReference>
<evidence type="ECO:0000259" key="11">
    <source>
        <dbReference type="PROSITE" id="PS50078"/>
    </source>
</evidence>
<dbReference type="RefSeq" id="XP_013245726.1">
    <property type="nucleotide sequence ID" value="XM_013390272.1"/>
</dbReference>
<dbReference type="InterPro" id="IPR000959">
    <property type="entry name" value="POLO_box_dom"/>
</dbReference>
<dbReference type="GO" id="GO:0000776">
    <property type="term" value="C:kinetochore"/>
    <property type="evidence" value="ECO:0007669"/>
    <property type="project" value="TreeGrafter"/>
</dbReference>
<dbReference type="EMBL" id="JMSN01000006">
    <property type="protein sequence ID" value="KDN52887.1"/>
    <property type="molecule type" value="Genomic_DNA"/>
</dbReference>
<feature type="compositionally biased region" description="Low complexity" evidence="9">
    <location>
        <begin position="511"/>
        <end position="521"/>
    </location>
</feature>
<comment type="caution">
    <text evidence="12">The sequence shown here is derived from an EMBL/GenBank/DDBJ whole genome shotgun (WGS) entry which is preliminary data.</text>
</comment>
<feature type="region of interest" description="Disordered" evidence="9">
    <location>
        <begin position="511"/>
        <end position="537"/>
    </location>
</feature>
<evidence type="ECO:0000256" key="4">
    <source>
        <dbReference type="ARBA" id="ARBA00022741"/>
    </source>
</evidence>
<feature type="compositionally biased region" description="Basic and acidic residues" evidence="9">
    <location>
        <begin position="60"/>
        <end position="85"/>
    </location>
</feature>
<keyword evidence="3" id="KW-0677">Repeat</keyword>
<keyword evidence="1 8" id="KW-0723">Serine/threonine-protein kinase</keyword>
<feature type="compositionally biased region" description="Acidic residues" evidence="9">
    <location>
        <begin position="423"/>
        <end position="438"/>
    </location>
</feature>
<dbReference type="InterPro" id="IPR011009">
    <property type="entry name" value="Kinase-like_dom_sf"/>
</dbReference>
<dbReference type="EC" id="2.7.11.21" evidence="8"/>
<feature type="domain" description="Protein kinase" evidence="10">
    <location>
        <begin position="115"/>
        <end position="371"/>
    </location>
</feature>
<dbReference type="Gene3D" id="1.10.510.10">
    <property type="entry name" value="Transferase(Phosphotransferase) domain 1"/>
    <property type="match status" value="1"/>
</dbReference>
<dbReference type="HOGENOM" id="CLU_000288_46_2_1"/>
<evidence type="ECO:0000256" key="9">
    <source>
        <dbReference type="SAM" id="MobiDB-lite"/>
    </source>
</evidence>
<evidence type="ECO:0000259" key="10">
    <source>
        <dbReference type="PROSITE" id="PS50011"/>
    </source>
</evidence>
<dbReference type="PROSITE" id="PS50078">
    <property type="entry name" value="POLO_BOX"/>
    <property type="match status" value="1"/>
</dbReference>
<dbReference type="PROSITE" id="PS00107">
    <property type="entry name" value="PROTEIN_KINASE_ATP"/>
    <property type="match status" value="1"/>
</dbReference>
<dbReference type="InterPro" id="IPR033701">
    <property type="entry name" value="POLO_box_1"/>
</dbReference>
<keyword evidence="4 7" id="KW-0547">Nucleotide-binding</keyword>
<dbReference type="GeneID" id="25263686"/>
<dbReference type="OrthoDB" id="408964at2759"/>
<accession>A0A066WG13</accession>
<evidence type="ECO:0000256" key="7">
    <source>
        <dbReference type="PROSITE-ProRule" id="PRU10141"/>
    </source>
</evidence>
<name>A0A066WG13_TILAU</name>
<gene>
    <name evidence="12" type="ORF">K437DRAFT_253838</name>
</gene>
<feature type="region of interest" description="Disordered" evidence="9">
    <location>
        <begin position="423"/>
        <end position="466"/>
    </location>
</feature>
<feature type="domain" description="POLO box" evidence="11">
    <location>
        <begin position="745"/>
        <end position="824"/>
    </location>
</feature>
<feature type="compositionally biased region" description="Polar residues" evidence="9">
    <location>
        <begin position="446"/>
        <end position="461"/>
    </location>
</feature>
<dbReference type="FunCoup" id="A0A066WG13">
    <property type="interactions" value="217"/>
</dbReference>
<dbReference type="SUPFAM" id="SSF82615">
    <property type="entry name" value="Polo-box domain"/>
    <property type="match status" value="2"/>
</dbReference>
<dbReference type="FunFam" id="1.10.510.10:FF:001669">
    <property type="entry name" value="Serine/threonine-protein kinase"/>
    <property type="match status" value="1"/>
</dbReference>
<keyword evidence="2 8" id="KW-0808">Transferase</keyword>
<dbReference type="GO" id="GO:0004674">
    <property type="term" value="F:protein serine/threonine kinase activity"/>
    <property type="evidence" value="ECO:0007669"/>
    <property type="project" value="UniProtKB-KW"/>
</dbReference>
<feature type="region of interest" description="Disordered" evidence="9">
    <location>
        <begin position="559"/>
        <end position="626"/>
    </location>
</feature>
<evidence type="ECO:0000313" key="13">
    <source>
        <dbReference type="Proteomes" id="UP000027361"/>
    </source>
</evidence>
<dbReference type="PROSITE" id="PS00108">
    <property type="entry name" value="PROTEIN_KINASE_ST"/>
    <property type="match status" value="1"/>
</dbReference>
<evidence type="ECO:0000256" key="8">
    <source>
        <dbReference type="RuleBase" id="RU361162"/>
    </source>
</evidence>
<dbReference type="GO" id="GO:0000922">
    <property type="term" value="C:spindle pole"/>
    <property type="evidence" value="ECO:0007669"/>
    <property type="project" value="TreeGrafter"/>
</dbReference>
<dbReference type="CDD" id="cd13118">
    <property type="entry name" value="POLO_box_1"/>
    <property type="match status" value="1"/>
</dbReference>
<feature type="region of interest" description="Disordered" evidence="9">
    <location>
        <begin position="1034"/>
        <end position="1054"/>
    </location>
</feature>
<dbReference type="Proteomes" id="UP000027361">
    <property type="component" value="Unassembled WGS sequence"/>
</dbReference>
<evidence type="ECO:0000313" key="12">
    <source>
        <dbReference type="EMBL" id="KDN52887.1"/>
    </source>
</evidence>
<dbReference type="GO" id="GO:0005524">
    <property type="term" value="F:ATP binding"/>
    <property type="evidence" value="ECO:0007669"/>
    <property type="project" value="UniProtKB-UniRule"/>
</dbReference>
<evidence type="ECO:0000256" key="2">
    <source>
        <dbReference type="ARBA" id="ARBA00022679"/>
    </source>
</evidence>
<comment type="catalytic activity">
    <reaction evidence="8">
        <text>L-threonyl-[protein] + ATP = O-phospho-L-threonyl-[protein] + ADP + H(+)</text>
        <dbReference type="Rhea" id="RHEA:46608"/>
        <dbReference type="Rhea" id="RHEA-COMP:11060"/>
        <dbReference type="Rhea" id="RHEA-COMP:11605"/>
        <dbReference type="ChEBI" id="CHEBI:15378"/>
        <dbReference type="ChEBI" id="CHEBI:30013"/>
        <dbReference type="ChEBI" id="CHEBI:30616"/>
        <dbReference type="ChEBI" id="CHEBI:61977"/>
        <dbReference type="ChEBI" id="CHEBI:456216"/>
        <dbReference type="EC" id="2.7.11.21"/>
    </reaction>
</comment>
<dbReference type="STRING" id="1037660.A0A066WG13"/>
<protein>
    <recommendedName>
        <fullName evidence="8">Serine/threonine-protein kinase</fullName>
        <ecNumber evidence="8">2.7.11.21</ecNumber>
    </recommendedName>
</protein>
<dbReference type="InterPro" id="IPR033695">
    <property type="entry name" value="POLO_box_2"/>
</dbReference>
<dbReference type="AlphaFoldDB" id="A0A066WG13"/>
<dbReference type="PANTHER" id="PTHR24345">
    <property type="entry name" value="SERINE/THREONINE-PROTEIN KINASE PLK"/>
    <property type="match status" value="1"/>
</dbReference>
<dbReference type="GO" id="GO:0005816">
    <property type="term" value="C:spindle pole body"/>
    <property type="evidence" value="ECO:0007669"/>
    <property type="project" value="TreeGrafter"/>
</dbReference>
<evidence type="ECO:0000256" key="6">
    <source>
        <dbReference type="ARBA" id="ARBA00022840"/>
    </source>
</evidence>
<feature type="binding site" evidence="7">
    <location>
        <position position="143"/>
    </location>
    <ligand>
        <name>ATP</name>
        <dbReference type="ChEBI" id="CHEBI:30616"/>
    </ligand>
</feature>
<dbReference type="Pfam" id="PF00069">
    <property type="entry name" value="Pkinase"/>
    <property type="match status" value="1"/>
</dbReference>
<dbReference type="GO" id="GO:0005737">
    <property type="term" value="C:cytoplasm"/>
    <property type="evidence" value="ECO:0007669"/>
    <property type="project" value="TreeGrafter"/>
</dbReference>
<dbReference type="FunFam" id="3.30.200.20:FF:000042">
    <property type="entry name" value="Aurora kinase A"/>
    <property type="match status" value="1"/>
</dbReference>
<keyword evidence="13" id="KW-1185">Reference proteome</keyword>
<dbReference type="PROSITE" id="PS50011">
    <property type="entry name" value="PROTEIN_KINASE_DOM"/>
    <property type="match status" value="1"/>
</dbReference>
<dbReference type="InParanoid" id="A0A066WG13"/>
<dbReference type="InterPro" id="IPR000719">
    <property type="entry name" value="Prot_kinase_dom"/>
</dbReference>
<proteinExistence type="inferred from homology"/>
<evidence type="ECO:0000256" key="1">
    <source>
        <dbReference type="ARBA" id="ARBA00022527"/>
    </source>
</evidence>
<reference evidence="12 13" key="1">
    <citation type="submission" date="2014-05" db="EMBL/GenBank/DDBJ databases">
        <title>Draft genome sequence of a rare smut relative, Tilletiaria anomala UBC 951.</title>
        <authorList>
            <consortium name="DOE Joint Genome Institute"/>
            <person name="Toome M."/>
            <person name="Kuo A."/>
            <person name="Henrissat B."/>
            <person name="Lipzen A."/>
            <person name="Tritt A."/>
            <person name="Yoshinaga Y."/>
            <person name="Zane M."/>
            <person name="Barry K."/>
            <person name="Grigoriev I.V."/>
            <person name="Spatafora J.W."/>
            <person name="Aimea M.C."/>
        </authorList>
    </citation>
    <scope>NUCLEOTIDE SEQUENCE [LARGE SCALE GENOMIC DNA]</scope>
    <source>
        <strain evidence="12 13">UBC 951</strain>
    </source>
</reference>
<organism evidence="12 13">
    <name type="scientific">Tilletiaria anomala (strain ATCC 24038 / CBS 436.72 / UBC 951)</name>
    <dbReference type="NCBI Taxonomy" id="1037660"/>
    <lineage>
        <taxon>Eukaryota</taxon>
        <taxon>Fungi</taxon>
        <taxon>Dikarya</taxon>
        <taxon>Basidiomycota</taxon>
        <taxon>Ustilaginomycotina</taxon>
        <taxon>Exobasidiomycetes</taxon>
        <taxon>Georgefischeriales</taxon>
        <taxon>Tilletiariaceae</taxon>
        <taxon>Tilletiaria</taxon>
    </lineage>
</organism>
<keyword evidence="6 7" id="KW-0067">ATP-binding</keyword>
<feature type="region of interest" description="Disordered" evidence="9">
    <location>
        <begin position="17"/>
        <end position="106"/>
    </location>
</feature>
<sequence>MAHANAIAARDQLRKIQAHASNAASALSERYAPNVHANHAALKSSRQQPQQHQQQMTAEEDGKHQQQQRDREAERLQRKEREDRERKRRGDKPDSKKPVLPTAPDMIVDSHGVSYVTGHVLGQGGFARVYMATCPQGNEYAFKVIHKATVSSSKRNKSKLLAELKIHKSMKHKHIVRFLDQFEDEENVYFRLELCANGSMNDVVKRRGRYSEPESRYLMTQILTGCQHMHLNSVIHRDLKLGNIFLDASMNVKIGDFGLAALLNFPEERKKTVCGTPNYIAPEILYDQGDGHSFEVDIWSVGVILYTLLIGKPPFQTDNVQKIYEKIKRNEYEIPADSTISSHARELIAQILTPNPAERPTLIQIMDHPWFYAGAVPSSLPASACRKMPVLPYVSPEQSLKNFAQIKLEGEWNPHADDLIEEDDEDDEEYDDDEEEGNYADGGNGSNAQRGSHQQRASVSATRAADMRSRLREMEALEDQRAAVNREAERAIQPGSPISTLLKVGQQPLIRAPQQQQQQSHYQRDQRASSARRAASGLAKQLGALSVSRAASVSAHQLPQYPQQQNQQQMVQGGASKPSRAFDLAAERESTGPLPATNSSNGNGMLPPQRSAPSYQSGGEKVTEDRRELNHKTRLVAGMTAAQGSAVSLASVESGSTRRGAFHAGGGNHRVSQQHAYAQAQTQPKPAAFTELIVHRLSAALDAFEQNSMLSLHDAEGDNVPMLPVETQVNEDGTMRRCPPLPKAFVVSWLDASDKYGLGYALSNGSIGVHFRDSDSIVLAPSTQSFEYVAQNKRISTASTEPSPPIVMHRKSFAMPASDGDMEADAHDTAAAAQGQQQSLRHKAALQGMPPTVVNRMEILMSFTAEITERLCGGGHPLMQREDSLVKDLPFVYKWFRSHEAIIFQLSNDMLQYNFYDHMKIFLIDQGLTIAAIVPSEHIPGKQRLYTWTLAEFVSIALQDRSAREAAAFEEAERLGLDMPTIDMTTPRERRFVRRLMQKLKFCRDVLLATASSRTGVKSNATTTMESAREALKRTSSAMSLASTNSGRSIAAGR</sequence>
<feature type="compositionally biased region" description="Low complexity" evidence="9">
    <location>
        <begin position="559"/>
        <end position="572"/>
    </location>
</feature>
<dbReference type="PANTHER" id="PTHR24345:SF0">
    <property type="entry name" value="CELL CYCLE SERINE_THREONINE-PROTEIN KINASE CDC5_MSD2"/>
    <property type="match status" value="1"/>
</dbReference>
<keyword evidence="5 8" id="KW-0418">Kinase</keyword>
<comment type="similarity">
    <text evidence="8">Belongs to the protein kinase superfamily. Ser/Thr protein kinase family. CDC5/Polo subfamily.</text>
</comment>
<dbReference type="Gene3D" id="3.30.1120.30">
    <property type="entry name" value="POLO box domain"/>
    <property type="match status" value="2"/>
</dbReference>
<dbReference type="CDD" id="cd13117">
    <property type="entry name" value="POLO_box_2"/>
    <property type="match status" value="1"/>
</dbReference>
<dbReference type="GO" id="GO:0007052">
    <property type="term" value="P:mitotic spindle organization"/>
    <property type="evidence" value="ECO:0007669"/>
    <property type="project" value="TreeGrafter"/>
</dbReference>
<dbReference type="InterPro" id="IPR036947">
    <property type="entry name" value="POLO_box_dom_sf"/>
</dbReference>
<dbReference type="InterPro" id="IPR017441">
    <property type="entry name" value="Protein_kinase_ATP_BS"/>
</dbReference>
<dbReference type="InterPro" id="IPR008271">
    <property type="entry name" value="Ser/Thr_kinase_AS"/>
</dbReference>
<dbReference type="GO" id="GO:0005634">
    <property type="term" value="C:nucleus"/>
    <property type="evidence" value="ECO:0007669"/>
    <property type="project" value="TreeGrafter"/>
</dbReference>